<dbReference type="HOGENOM" id="CLU_182710_0_0_2"/>
<feature type="region of interest" description="Disordered" evidence="1">
    <location>
        <begin position="20"/>
        <end position="48"/>
    </location>
</feature>
<dbReference type="AlphaFoldDB" id="D2RYB3"/>
<evidence type="ECO:0000313" key="3">
    <source>
        <dbReference type="Proteomes" id="UP000001903"/>
    </source>
</evidence>
<proteinExistence type="predicted"/>
<dbReference type="Pfam" id="PF26029">
    <property type="entry name" value="DUF8007"/>
    <property type="match status" value="1"/>
</dbReference>
<dbReference type="Proteomes" id="UP000001903">
    <property type="component" value="Chromosome"/>
</dbReference>
<dbReference type="OrthoDB" id="165777at2157"/>
<dbReference type="EMBL" id="CP001860">
    <property type="protein sequence ID" value="ADB61859.1"/>
    <property type="molecule type" value="Genomic_DNA"/>
</dbReference>
<dbReference type="RefSeq" id="WP_012944124.1">
    <property type="nucleotide sequence ID" value="NC_013743.1"/>
</dbReference>
<evidence type="ECO:0000256" key="1">
    <source>
        <dbReference type="SAM" id="MobiDB-lite"/>
    </source>
</evidence>
<reference evidence="2 3" key="1">
    <citation type="journal article" date="2010" name="Stand. Genomic Sci.">
        <title>Complete genome sequence of Haloterrigena turkmenica type strain (4k).</title>
        <authorList>
            <person name="Saunders E."/>
            <person name="Tindall B.J."/>
            <person name="Fahnrich R."/>
            <person name="Lapidus A."/>
            <person name="Copeland A."/>
            <person name="Del Rio T.G."/>
            <person name="Lucas S."/>
            <person name="Chen F."/>
            <person name="Tice H."/>
            <person name="Cheng J.F."/>
            <person name="Han C."/>
            <person name="Detter J.C."/>
            <person name="Bruce D."/>
            <person name="Goodwin L."/>
            <person name="Chain P."/>
            <person name="Pitluck S."/>
            <person name="Pati A."/>
            <person name="Ivanova N."/>
            <person name="Mavromatis K."/>
            <person name="Chen A."/>
            <person name="Palaniappan K."/>
            <person name="Land M."/>
            <person name="Hauser L."/>
            <person name="Chang Y.J."/>
            <person name="Jeffries C.D."/>
            <person name="Brettin T."/>
            <person name="Rohde M."/>
            <person name="Goker M."/>
            <person name="Bristow J."/>
            <person name="Eisen J.A."/>
            <person name="Markowitz V."/>
            <person name="Hugenholtz P."/>
            <person name="Klenk H.P."/>
            <person name="Kyrpides N.C."/>
        </authorList>
    </citation>
    <scope>NUCLEOTIDE SEQUENCE [LARGE SCALE GENOMIC DNA]</scope>
    <source>
        <strain evidence="3">ATCC 51198 / DSM 5511 / JCM 9101 / NCIMB 13204 / VKM B-1734 / 4k</strain>
    </source>
</reference>
<evidence type="ECO:0000313" key="2">
    <source>
        <dbReference type="EMBL" id="ADB61859.1"/>
    </source>
</evidence>
<organism evidence="2 3">
    <name type="scientific">Haloterrigena turkmenica (strain ATCC 51198 / DSM 5511 / JCM 9101 / NCIMB 13204 / VKM B-1734 / 4k)</name>
    <name type="common">Halococcus turkmenicus</name>
    <dbReference type="NCBI Taxonomy" id="543526"/>
    <lineage>
        <taxon>Archaea</taxon>
        <taxon>Methanobacteriati</taxon>
        <taxon>Methanobacteriota</taxon>
        <taxon>Stenosarchaea group</taxon>
        <taxon>Halobacteria</taxon>
        <taxon>Halobacteriales</taxon>
        <taxon>Natrialbaceae</taxon>
        <taxon>Haloterrigena</taxon>
    </lineage>
</organism>
<sequence length="78" mass="8462">MGGKKTEACGRCSMSTVVDVASSNDGEGESEDEPNRDPFGESAIEVDDETLRRVSPGAWASRVTDRINDVGRRLIYGR</sequence>
<keyword evidence="3" id="KW-1185">Reference proteome</keyword>
<name>D2RYB3_HALTV</name>
<accession>D2RYB3</accession>
<gene>
    <name evidence="2" type="ordered locus">Htur_2991</name>
</gene>
<dbReference type="GeneID" id="8743609"/>
<dbReference type="KEGG" id="htu:Htur_2991"/>
<protein>
    <submittedName>
        <fullName evidence="2">Uncharacterized protein</fullName>
    </submittedName>
</protein>
<dbReference type="eggNOG" id="arCOG06327">
    <property type="taxonomic scope" value="Archaea"/>
</dbReference>
<dbReference type="InterPro" id="IPR058320">
    <property type="entry name" value="DUF8007"/>
</dbReference>